<dbReference type="EMBL" id="CP048409">
    <property type="protein sequence ID" value="QIA07863.1"/>
    <property type="molecule type" value="Genomic_DNA"/>
</dbReference>
<evidence type="ECO:0008006" key="4">
    <source>
        <dbReference type="Google" id="ProtNLM"/>
    </source>
</evidence>
<dbReference type="RefSeq" id="WP_163345784.1">
    <property type="nucleotide sequence ID" value="NZ_CP048409.1"/>
</dbReference>
<reference evidence="2 3" key="1">
    <citation type="submission" date="2020-02" db="EMBL/GenBank/DDBJ databases">
        <title>Genome sequencing for Draconibacterium sp. strain M1.</title>
        <authorList>
            <person name="Park S.-J."/>
        </authorList>
    </citation>
    <scope>NUCLEOTIDE SEQUENCE [LARGE SCALE GENOMIC DNA]</scope>
    <source>
        <strain evidence="2 3">M1</strain>
    </source>
</reference>
<evidence type="ECO:0000313" key="2">
    <source>
        <dbReference type="EMBL" id="QIA07863.1"/>
    </source>
</evidence>
<evidence type="ECO:0000313" key="3">
    <source>
        <dbReference type="Proteomes" id="UP000474630"/>
    </source>
</evidence>
<dbReference type="Proteomes" id="UP000474630">
    <property type="component" value="Chromosome"/>
</dbReference>
<dbReference type="AlphaFoldDB" id="A0A6C0REC8"/>
<protein>
    <recommendedName>
        <fullName evidence="4">DUF3073 domain-containing protein</fullName>
    </recommendedName>
</protein>
<feature type="region of interest" description="Disordered" evidence="1">
    <location>
        <begin position="1"/>
        <end position="32"/>
    </location>
</feature>
<proteinExistence type="predicted"/>
<keyword evidence="3" id="KW-1185">Reference proteome</keyword>
<organism evidence="2 3">
    <name type="scientific">Draconibacterium halophilum</name>
    <dbReference type="NCBI Taxonomy" id="2706887"/>
    <lineage>
        <taxon>Bacteria</taxon>
        <taxon>Pseudomonadati</taxon>
        <taxon>Bacteroidota</taxon>
        <taxon>Bacteroidia</taxon>
        <taxon>Marinilabiliales</taxon>
        <taxon>Prolixibacteraceae</taxon>
        <taxon>Draconibacterium</taxon>
    </lineage>
</organism>
<name>A0A6C0REC8_9BACT</name>
<gene>
    <name evidence="2" type="ORF">G0Q07_09055</name>
</gene>
<dbReference type="KEGG" id="drc:G0Q07_09055"/>
<sequence>MKKKVNKNRLPELDKFDRKQKKYAGSRDKSSKQRLTIYDEFEDEDLLDYSSDIDELEE</sequence>
<accession>A0A6C0REC8</accession>
<evidence type="ECO:0000256" key="1">
    <source>
        <dbReference type="SAM" id="MobiDB-lite"/>
    </source>
</evidence>